<dbReference type="SUPFAM" id="SSF53756">
    <property type="entry name" value="UDP-Glycosyltransferase/glycogen phosphorylase"/>
    <property type="match status" value="1"/>
</dbReference>
<keyword evidence="3" id="KW-0328">Glycosyltransferase</keyword>
<feature type="domain" description="Glycosyl transferase family 1" evidence="1">
    <location>
        <begin position="191"/>
        <end position="325"/>
    </location>
</feature>
<reference evidence="3 5" key="1">
    <citation type="submission" date="2023-10" db="EMBL/GenBank/DDBJ databases">
        <title>Culture-based analysis of two novel bacteria associated with mangrove crab gills.</title>
        <authorList>
            <person name="Yang X."/>
            <person name="Garuglieri E."/>
            <person name="Van Goethem M.W."/>
            <person name="Fusi M."/>
            <person name="Marasco R."/>
            <person name="Daffonchio D.G."/>
        </authorList>
    </citation>
    <scope>NUCLEOTIDE SEQUENCE [LARGE SCALE GENOMIC DNA]</scope>
    <source>
        <strain evidence="4">UG2-1</strain>
        <strain evidence="3">UG2-2</strain>
        <strain evidence="5">UG2_2</strain>
    </source>
</reference>
<dbReference type="InterPro" id="IPR001296">
    <property type="entry name" value="Glyco_trans_1"/>
</dbReference>
<evidence type="ECO:0000313" key="4">
    <source>
        <dbReference type="EMBL" id="WXA14401.1"/>
    </source>
</evidence>
<dbReference type="Pfam" id="PF13439">
    <property type="entry name" value="Glyco_transf_4"/>
    <property type="match status" value="1"/>
</dbReference>
<evidence type="ECO:0000313" key="3">
    <source>
        <dbReference type="EMBL" id="WXA03176.1"/>
    </source>
</evidence>
<dbReference type="CDD" id="cd03811">
    <property type="entry name" value="GT4_GT28_WabH-like"/>
    <property type="match status" value="1"/>
</dbReference>
<dbReference type="Gene3D" id="3.40.50.2000">
    <property type="entry name" value="Glycogen Phosphorylase B"/>
    <property type="match status" value="2"/>
</dbReference>
<gene>
    <name evidence="4" type="ORF">R3L15_05845</name>
    <name evidence="3" type="ORF">R3L16_01555</name>
</gene>
<evidence type="ECO:0000259" key="1">
    <source>
        <dbReference type="Pfam" id="PF00534"/>
    </source>
</evidence>
<dbReference type="EMBL" id="CP136924">
    <property type="protein sequence ID" value="WXA03176.1"/>
    <property type="molecule type" value="Genomic_DNA"/>
</dbReference>
<dbReference type="AlphaFoldDB" id="A0AAU6P123"/>
<dbReference type="PANTHER" id="PTHR12526">
    <property type="entry name" value="GLYCOSYLTRANSFERASE"/>
    <property type="match status" value="1"/>
</dbReference>
<dbReference type="GO" id="GO:0016757">
    <property type="term" value="F:glycosyltransferase activity"/>
    <property type="evidence" value="ECO:0007669"/>
    <property type="project" value="UniProtKB-KW"/>
</dbReference>
<organism evidence="3 5">
    <name type="scientific">Mangrovimonas cancribranchiae</name>
    <dbReference type="NCBI Taxonomy" id="3080055"/>
    <lineage>
        <taxon>Bacteria</taxon>
        <taxon>Pseudomonadati</taxon>
        <taxon>Bacteroidota</taxon>
        <taxon>Flavobacteriia</taxon>
        <taxon>Flavobacteriales</taxon>
        <taxon>Flavobacteriaceae</taxon>
        <taxon>Mangrovimonas</taxon>
    </lineage>
</organism>
<accession>A0AAU6P123</accession>
<dbReference type="Proteomes" id="UP001368318">
    <property type="component" value="Chromosome"/>
</dbReference>
<dbReference type="KEGG" id="mcaa:R3L15_05845"/>
<sequence length="363" mass="41083">MKHKQVKITFIIPSLAAGGAERILSFVAKNINKNTFKPTLLVIGFKKDTVYNVSNLDVIYLNKSRVLKAIIPIIRYLKTEQPHIVLTSIYHLNTMVAYLSVFFPKIKFVAREANVLSVLAKHGGNKLTLSKKLIIKAYKLIDVLICQSLDMQQDMIANYGVSKHKTILINNPITTKVPPKKLNTNKPSILKIITVGRLSKEKGHDRIIEVLSHLKIPFKYFMIGDGNEKKNILHLIDNKGINNHVTHINYTNDVENYLRESDVFLLGSYSEGFPNVLLESCVVGTPIIAFNAPGGINEIIETGKNGYIVNSVDDCVNKLTQLYLNFEFSPKQVNQVVIEKFNKEKIIKQYENLFLNLTTNYVI</sequence>
<keyword evidence="3" id="KW-0808">Transferase</keyword>
<dbReference type="RefSeq" id="WP_338733818.1">
    <property type="nucleotide sequence ID" value="NZ_CP136924.1"/>
</dbReference>
<proteinExistence type="predicted"/>
<evidence type="ECO:0000259" key="2">
    <source>
        <dbReference type="Pfam" id="PF13439"/>
    </source>
</evidence>
<dbReference type="InterPro" id="IPR028098">
    <property type="entry name" value="Glyco_trans_4-like_N"/>
</dbReference>
<dbReference type="PANTHER" id="PTHR12526:SF630">
    <property type="entry name" value="GLYCOSYLTRANSFERASE"/>
    <property type="match status" value="1"/>
</dbReference>
<keyword evidence="5" id="KW-1185">Reference proteome</keyword>
<dbReference type="Pfam" id="PF00534">
    <property type="entry name" value="Glycos_transf_1"/>
    <property type="match status" value="1"/>
</dbReference>
<dbReference type="EMBL" id="CP136925">
    <property type="protein sequence ID" value="WXA14401.1"/>
    <property type="molecule type" value="Genomic_DNA"/>
</dbReference>
<dbReference type="EC" id="2.4.-.-" evidence="3"/>
<feature type="domain" description="Glycosyltransferase subfamily 4-like N-terminal" evidence="2">
    <location>
        <begin position="18"/>
        <end position="175"/>
    </location>
</feature>
<protein>
    <submittedName>
        <fullName evidence="3">Glycosyltransferase</fullName>
        <ecNumber evidence="3">2.4.-.-</ecNumber>
    </submittedName>
</protein>
<evidence type="ECO:0000313" key="5">
    <source>
        <dbReference type="Proteomes" id="UP001368318"/>
    </source>
</evidence>
<name>A0AAU6P123_9FLAO</name>